<proteinExistence type="predicted"/>
<dbReference type="PANTHER" id="PTHR36152:SF5">
    <property type="entry name" value="PROTEIN HCP1"/>
    <property type="match status" value="1"/>
</dbReference>
<dbReference type="PANTHER" id="PTHR36152">
    <property type="entry name" value="CYTOPLASMIC PROTEIN-RELATED"/>
    <property type="match status" value="1"/>
</dbReference>
<reference evidence="1" key="1">
    <citation type="submission" date="2008-12" db="EMBL/GenBank/DDBJ databases">
        <title>Annotation of the Yersinia mollaretii ATCC 43969 genome.</title>
        <authorList>
            <person name="Read T.D."/>
            <person name="Akmal A."/>
            <person name="Bishop-Lilly K."/>
            <person name="Chen P.E."/>
            <person name="Cook C."/>
            <person name="Kiley M.P."/>
            <person name="Lentz S."/>
            <person name="Mateczun A."/>
            <person name="Nagarajan N."/>
            <person name="Nolan N."/>
            <person name="Osborne B.I."/>
            <person name="Pop M."/>
            <person name="Sozhamannan S."/>
            <person name="Stewart A.C."/>
            <person name="Sulakvelidze A."/>
            <person name="Thomason B."/>
            <person name="Willner K."/>
            <person name="Zwick M.E."/>
        </authorList>
    </citation>
    <scope>NUCLEOTIDE SEQUENCE [LARGE SCALE GENOMIC DNA]</scope>
    <source>
        <strain evidence="1">ATCC 43969</strain>
    </source>
</reference>
<dbReference type="SUPFAM" id="SSF141452">
    <property type="entry name" value="Hcp1-like"/>
    <property type="match status" value="1"/>
</dbReference>
<dbReference type="InterPro" id="IPR036624">
    <property type="entry name" value="Hcp1-lik_sf"/>
</dbReference>
<dbReference type="Proteomes" id="UP000003027">
    <property type="component" value="Unassembled WGS sequence"/>
</dbReference>
<dbReference type="InterPro" id="IPR008514">
    <property type="entry name" value="T6SS_Hcp"/>
</dbReference>
<evidence type="ECO:0000313" key="1">
    <source>
        <dbReference type="EMBL" id="EEQ10021.1"/>
    </source>
</evidence>
<sequence>MILIKVLERNIMAQDMFIKIDGIEGESLDANHKNEIQVLAWKWDVSQHSNMHSGSGGGSGKASVSDFCFAHYIDKASPNLLSYCLLGKHIKNIQFVLRKAGGDPLEYLTIKFTDVIITRVDMAGSLEDETRPREEVRFSFTKMTQDYVMQNAEGHKSGVISANYDVKANLQS</sequence>
<dbReference type="Gene3D" id="2.30.110.20">
    <property type="entry name" value="Hcp1-like"/>
    <property type="match status" value="1"/>
</dbReference>
<dbReference type="NCBIfam" id="TIGR03344">
    <property type="entry name" value="VI_effect_Hcp1"/>
    <property type="match status" value="1"/>
</dbReference>
<dbReference type="Pfam" id="PF05638">
    <property type="entry name" value="T6SS_HCP"/>
    <property type="match status" value="1"/>
</dbReference>
<keyword evidence="2" id="KW-1185">Reference proteome</keyword>
<name>A0ABM9Y8A7_YERMW</name>
<protein>
    <submittedName>
        <fullName evidence="1">Type VI secretion system effector, Hcp1 family</fullName>
    </submittedName>
</protein>
<evidence type="ECO:0000313" key="2">
    <source>
        <dbReference type="Proteomes" id="UP000003027"/>
    </source>
</evidence>
<dbReference type="InterPro" id="IPR053165">
    <property type="entry name" value="HSI-I_assembly_Hcp1"/>
</dbReference>
<organism evidence="1 2">
    <name type="scientific">Yersinia mollaretii (strain ATCC 43969 / DSM 18520 / CIP 103324 / CNY 7263 / WAIP 204)</name>
    <dbReference type="NCBI Taxonomy" id="349967"/>
    <lineage>
        <taxon>Bacteria</taxon>
        <taxon>Pseudomonadati</taxon>
        <taxon>Pseudomonadota</taxon>
        <taxon>Gammaproteobacteria</taxon>
        <taxon>Enterobacterales</taxon>
        <taxon>Yersiniaceae</taxon>
        <taxon>Yersinia</taxon>
    </lineage>
</organism>
<gene>
    <name evidence="1" type="ORF">ymoll0001_28530</name>
</gene>
<accession>A0ABM9Y8A7</accession>
<comment type="caution">
    <text evidence="1">The sequence shown here is derived from an EMBL/GenBank/DDBJ whole genome shotgun (WGS) entry which is preliminary data.</text>
</comment>
<dbReference type="EMBL" id="AALD02000026">
    <property type="protein sequence ID" value="EEQ10021.1"/>
    <property type="molecule type" value="Genomic_DNA"/>
</dbReference>